<gene>
    <name evidence="1" type="ORF">HCN44_008028</name>
</gene>
<dbReference type="AlphaFoldDB" id="A0A835CM08"/>
<dbReference type="EMBL" id="JACMRX010000005">
    <property type="protein sequence ID" value="KAF7989354.1"/>
    <property type="molecule type" value="Genomic_DNA"/>
</dbReference>
<protein>
    <submittedName>
        <fullName evidence="1">Uncharacterized protein</fullName>
    </submittedName>
</protein>
<dbReference type="Proteomes" id="UP000639338">
    <property type="component" value="Unassembled WGS sequence"/>
</dbReference>
<evidence type="ECO:0000313" key="2">
    <source>
        <dbReference type="Proteomes" id="UP000639338"/>
    </source>
</evidence>
<accession>A0A835CM08</accession>
<sequence length="407" mass="46279">MSGIAKIIGLRLVRTTNNITKQNTTKYLQSMCHARNGFSHNTKNPITPAQKESAGYWSAVTKKTLWYSTIPLTIIVVNIAIYYTNKFKTDPEFCEDIAMTTGANNETLKYSIIPSKIITSSVLFDDGEIKINTREDNITLINDNTRNLIISEELNANIQEPFPKGKPIPIKIGKFNGLLDNGKLTLKTEDGDATFTFHHTLGLGVKKTSTTLQNEMVAEKKEQAEIEFKKLGKFNVIMPGSEFTLKTPESEKKWMSIYKPDKNFILSLPAYEDLFPIIGNFSVLCNNTVKIQADKSDEVYFLEQRVNIECDKKVDENLQSKIAAEKELPRDDVATRKSAINDMLTREIEVCDVIIDSGTVVFKRPDGHKVVVRYKLNVNFFEDDEKTYLLWRPEITVFPLKPSFTFF</sequence>
<keyword evidence="2" id="KW-1185">Reference proteome</keyword>
<proteinExistence type="predicted"/>
<name>A0A835CM08_APHGI</name>
<comment type="caution">
    <text evidence="1">The sequence shown here is derived from an EMBL/GenBank/DDBJ whole genome shotgun (WGS) entry which is preliminary data.</text>
</comment>
<evidence type="ECO:0000313" key="1">
    <source>
        <dbReference type="EMBL" id="KAF7989354.1"/>
    </source>
</evidence>
<organism evidence="1 2">
    <name type="scientific">Aphidius gifuensis</name>
    <name type="common">Parasitoid wasp</name>
    <dbReference type="NCBI Taxonomy" id="684658"/>
    <lineage>
        <taxon>Eukaryota</taxon>
        <taxon>Metazoa</taxon>
        <taxon>Ecdysozoa</taxon>
        <taxon>Arthropoda</taxon>
        <taxon>Hexapoda</taxon>
        <taxon>Insecta</taxon>
        <taxon>Pterygota</taxon>
        <taxon>Neoptera</taxon>
        <taxon>Endopterygota</taxon>
        <taxon>Hymenoptera</taxon>
        <taxon>Apocrita</taxon>
        <taxon>Ichneumonoidea</taxon>
        <taxon>Braconidae</taxon>
        <taxon>Aphidiinae</taxon>
        <taxon>Aphidius</taxon>
    </lineage>
</organism>
<reference evidence="1 2" key="1">
    <citation type="submission" date="2020-08" db="EMBL/GenBank/DDBJ databases">
        <title>Aphidius gifuensis genome sequencing and assembly.</title>
        <authorList>
            <person name="Du Z."/>
        </authorList>
    </citation>
    <scope>NUCLEOTIDE SEQUENCE [LARGE SCALE GENOMIC DNA]</scope>
    <source>
        <strain evidence="1">YNYX2018</strain>
        <tissue evidence="1">Adults</tissue>
    </source>
</reference>